<dbReference type="PANTHER" id="PTHR36444:SF2">
    <property type="entry name" value="TRANSCRIPTIONAL REGULATOR PROTEIN YOBU-RELATED"/>
    <property type="match status" value="1"/>
</dbReference>
<accession>A0ABW1PLZ8</accession>
<dbReference type="InterPro" id="IPR029442">
    <property type="entry name" value="GyrI-like"/>
</dbReference>
<dbReference type="RefSeq" id="WP_379790767.1">
    <property type="nucleotide sequence ID" value="NZ_JBHSQB010000004.1"/>
</dbReference>
<dbReference type="InterPro" id="IPR011256">
    <property type="entry name" value="Reg_factor_effector_dom_sf"/>
</dbReference>
<dbReference type="SMART" id="SM00871">
    <property type="entry name" value="AraC_E_bind"/>
    <property type="match status" value="1"/>
</dbReference>
<dbReference type="Gene3D" id="3.20.80.10">
    <property type="entry name" value="Regulatory factor, effector binding domain"/>
    <property type="match status" value="1"/>
</dbReference>
<keyword evidence="3" id="KW-1185">Reference proteome</keyword>
<dbReference type="InterPro" id="IPR010499">
    <property type="entry name" value="AraC_E-bd"/>
</dbReference>
<reference evidence="3" key="1">
    <citation type="journal article" date="2019" name="Int. J. Syst. Evol. Microbiol.">
        <title>The Global Catalogue of Microorganisms (GCM) 10K type strain sequencing project: providing services to taxonomists for standard genome sequencing and annotation.</title>
        <authorList>
            <consortium name="The Broad Institute Genomics Platform"/>
            <consortium name="The Broad Institute Genome Sequencing Center for Infectious Disease"/>
            <person name="Wu L."/>
            <person name="Ma J."/>
        </authorList>
    </citation>
    <scope>NUCLEOTIDE SEQUENCE [LARGE SCALE GENOMIC DNA]</scope>
    <source>
        <strain evidence="3">CCUG 49679</strain>
    </source>
</reference>
<dbReference type="SUPFAM" id="SSF55136">
    <property type="entry name" value="Probable bacterial effector-binding domain"/>
    <property type="match status" value="1"/>
</dbReference>
<proteinExistence type="predicted"/>
<dbReference type="PANTHER" id="PTHR36444">
    <property type="entry name" value="TRANSCRIPTIONAL REGULATOR PROTEIN YOBU-RELATED"/>
    <property type="match status" value="1"/>
</dbReference>
<name>A0ABW1PLZ8_9FLAO</name>
<protein>
    <submittedName>
        <fullName evidence="2">GyrI-like domain-containing protein</fullName>
    </submittedName>
</protein>
<gene>
    <name evidence="2" type="ORF">ACFPVY_05055</name>
</gene>
<evidence type="ECO:0000313" key="3">
    <source>
        <dbReference type="Proteomes" id="UP001596287"/>
    </source>
</evidence>
<evidence type="ECO:0000313" key="2">
    <source>
        <dbReference type="EMBL" id="MFC6096005.1"/>
    </source>
</evidence>
<dbReference type="EMBL" id="JBHSQB010000004">
    <property type="protein sequence ID" value="MFC6096005.1"/>
    <property type="molecule type" value="Genomic_DNA"/>
</dbReference>
<organism evidence="2 3">
    <name type="scientific">Flavobacterium qiangtangense</name>
    <dbReference type="NCBI Taxonomy" id="1442595"/>
    <lineage>
        <taxon>Bacteria</taxon>
        <taxon>Pseudomonadati</taxon>
        <taxon>Bacteroidota</taxon>
        <taxon>Flavobacteriia</taxon>
        <taxon>Flavobacteriales</taxon>
        <taxon>Flavobacteriaceae</taxon>
        <taxon>Flavobacterium</taxon>
    </lineage>
</organism>
<feature type="domain" description="AraC effector-binding" evidence="1">
    <location>
        <begin position="1"/>
        <end position="157"/>
    </location>
</feature>
<sequence>MNFRIEILPEKKLVVLTQKMSIFENKTFLLWNSFMKRKGEIQNAIGSDLFSIQIYESNYFEGFNPKKEFLKMAGLEVNSLENIPNGMEAYVLKSGKYAVFEYKGNPKSGGEAFQYIFQEWFPNSGFSLDNRPHFEILGTKYKNDSDESEEEIWIPIK</sequence>
<evidence type="ECO:0000259" key="1">
    <source>
        <dbReference type="SMART" id="SM00871"/>
    </source>
</evidence>
<dbReference type="Pfam" id="PF06445">
    <property type="entry name" value="GyrI-like"/>
    <property type="match status" value="1"/>
</dbReference>
<dbReference type="Proteomes" id="UP001596287">
    <property type="component" value="Unassembled WGS sequence"/>
</dbReference>
<comment type="caution">
    <text evidence="2">The sequence shown here is derived from an EMBL/GenBank/DDBJ whole genome shotgun (WGS) entry which is preliminary data.</text>
</comment>
<dbReference type="InterPro" id="IPR053182">
    <property type="entry name" value="YobU-like_regulator"/>
</dbReference>